<evidence type="ECO:0000313" key="1">
    <source>
        <dbReference type="EMBL" id="PZP49447.1"/>
    </source>
</evidence>
<reference evidence="1 2" key="1">
    <citation type="submission" date="2017-11" db="EMBL/GenBank/DDBJ databases">
        <title>Infants hospitalized years apart are colonized by the same room-sourced microbial strains.</title>
        <authorList>
            <person name="Brooks B."/>
            <person name="Olm M.R."/>
            <person name="Firek B.A."/>
            <person name="Baker R."/>
            <person name="Thomas B.C."/>
            <person name="Morowitz M.J."/>
            <person name="Banfield J.F."/>
        </authorList>
    </citation>
    <scope>NUCLEOTIDE SEQUENCE [LARGE SCALE GENOMIC DNA]</scope>
    <source>
        <strain evidence="1">S2_009_000_R2_76</strain>
    </source>
</reference>
<protein>
    <submittedName>
        <fullName evidence="1">Uncharacterized protein</fullName>
    </submittedName>
</protein>
<gene>
    <name evidence="1" type="ORF">DI598_07790</name>
</gene>
<accession>A0A2W5F6F0</accession>
<sequence>MDNRIERIKEMLKANPEDSFLLHALALEYIKIGEKENAKNTFEFLLDKNPNYVGSYYHIAKLMEDLQDKDAAIHWYEKGMVIAKQLNERHAYNELQSAYEELLY</sequence>
<name>A0A2W5F6F0_9SPHI</name>
<comment type="caution">
    <text evidence="1">The sequence shown here is derived from an EMBL/GenBank/DDBJ whole genome shotgun (WGS) entry which is preliminary data.</text>
</comment>
<dbReference type="Gene3D" id="1.25.40.10">
    <property type="entry name" value="Tetratricopeptide repeat domain"/>
    <property type="match status" value="1"/>
</dbReference>
<dbReference type="Proteomes" id="UP000249645">
    <property type="component" value="Unassembled WGS sequence"/>
</dbReference>
<dbReference type="AlphaFoldDB" id="A0A2W5F6F0"/>
<dbReference type="SUPFAM" id="SSF48452">
    <property type="entry name" value="TPR-like"/>
    <property type="match status" value="1"/>
</dbReference>
<organism evidence="1 2">
    <name type="scientific">Pseudopedobacter saltans</name>
    <dbReference type="NCBI Taxonomy" id="151895"/>
    <lineage>
        <taxon>Bacteria</taxon>
        <taxon>Pseudomonadati</taxon>
        <taxon>Bacteroidota</taxon>
        <taxon>Sphingobacteriia</taxon>
        <taxon>Sphingobacteriales</taxon>
        <taxon>Sphingobacteriaceae</taxon>
        <taxon>Pseudopedobacter</taxon>
    </lineage>
</organism>
<dbReference type="Pfam" id="PF13181">
    <property type="entry name" value="TPR_8"/>
    <property type="match status" value="2"/>
</dbReference>
<evidence type="ECO:0000313" key="2">
    <source>
        <dbReference type="Proteomes" id="UP000249645"/>
    </source>
</evidence>
<dbReference type="EMBL" id="QFOI01000111">
    <property type="protein sequence ID" value="PZP49447.1"/>
    <property type="molecule type" value="Genomic_DNA"/>
</dbReference>
<proteinExistence type="predicted"/>
<dbReference type="InterPro" id="IPR019734">
    <property type="entry name" value="TPR_rpt"/>
</dbReference>
<dbReference type="InterPro" id="IPR011990">
    <property type="entry name" value="TPR-like_helical_dom_sf"/>
</dbReference>